<evidence type="ECO:0000256" key="4">
    <source>
        <dbReference type="ARBA" id="ARBA00022692"/>
    </source>
</evidence>
<evidence type="ECO:0000256" key="5">
    <source>
        <dbReference type="ARBA" id="ARBA00022970"/>
    </source>
</evidence>
<feature type="transmembrane region" description="Helical" evidence="9">
    <location>
        <begin position="99"/>
        <end position="119"/>
    </location>
</feature>
<feature type="transmembrane region" description="Helical" evidence="9">
    <location>
        <begin position="58"/>
        <end position="78"/>
    </location>
</feature>
<evidence type="ECO:0000256" key="9">
    <source>
        <dbReference type="SAM" id="Phobius"/>
    </source>
</evidence>
<reference evidence="10 11" key="1">
    <citation type="journal article" date="2021" name="Arch. Microbiol.">
        <title>Harenicola maris gen. nov., sp. nov. isolated from the Sea of Japan shallow sediments.</title>
        <authorList>
            <person name="Romanenko L.A."/>
            <person name="Kurilenko V.V."/>
            <person name="Chernysheva N.Y."/>
            <person name="Tekutyeva L.A."/>
            <person name="Velansky P.V."/>
            <person name="Svetashev V.I."/>
            <person name="Isaeva M.P."/>
        </authorList>
    </citation>
    <scope>NUCLEOTIDE SEQUENCE [LARGE SCALE GENOMIC DNA]</scope>
    <source>
        <strain evidence="10 11">KMM 3653</strain>
    </source>
</reference>
<protein>
    <submittedName>
        <fullName evidence="10">Branched-chain amino acid ABC transporter permease</fullName>
    </submittedName>
</protein>
<evidence type="ECO:0000256" key="3">
    <source>
        <dbReference type="ARBA" id="ARBA00022475"/>
    </source>
</evidence>
<keyword evidence="3" id="KW-1003">Cell membrane</keyword>
<dbReference type="PANTHER" id="PTHR11795:SF445">
    <property type="entry name" value="AMINO ACID ABC TRANSPORTER PERMEASE PROTEIN"/>
    <property type="match status" value="1"/>
</dbReference>
<dbReference type="RefSeq" id="WP_327793400.1">
    <property type="nucleotide sequence ID" value="NZ_JADQAZ010000001.1"/>
</dbReference>
<dbReference type="GO" id="GO:0022857">
    <property type="term" value="F:transmembrane transporter activity"/>
    <property type="evidence" value="ECO:0007669"/>
    <property type="project" value="InterPro"/>
</dbReference>
<dbReference type="EMBL" id="JADQAZ010000001">
    <property type="protein sequence ID" value="MBT0957224.1"/>
    <property type="molecule type" value="Genomic_DNA"/>
</dbReference>
<comment type="caution">
    <text evidence="10">The sequence shown here is derived from an EMBL/GenBank/DDBJ whole genome shotgun (WGS) entry which is preliminary data.</text>
</comment>
<keyword evidence="11" id="KW-1185">Reference proteome</keyword>
<keyword evidence="6 9" id="KW-1133">Transmembrane helix</keyword>
<keyword evidence="4 9" id="KW-0812">Transmembrane</keyword>
<comment type="subcellular location">
    <subcellularLocation>
        <location evidence="1">Cell membrane</location>
        <topology evidence="1">Multi-pass membrane protein</topology>
    </subcellularLocation>
</comment>
<evidence type="ECO:0000313" key="11">
    <source>
        <dbReference type="Proteomes" id="UP001315686"/>
    </source>
</evidence>
<name>A0AAP2G883_9RHOB</name>
<evidence type="ECO:0000256" key="2">
    <source>
        <dbReference type="ARBA" id="ARBA00022448"/>
    </source>
</evidence>
<dbReference type="Proteomes" id="UP001315686">
    <property type="component" value="Unassembled WGS sequence"/>
</dbReference>
<evidence type="ECO:0000256" key="6">
    <source>
        <dbReference type="ARBA" id="ARBA00022989"/>
    </source>
</evidence>
<keyword evidence="5" id="KW-0029">Amino-acid transport</keyword>
<keyword evidence="2" id="KW-0813">Transport</keyword>
<proteinExistence type="inferred from homology"/>
<dbReference type="PANTHER" id="PTHR11795">
    <property type="entry name" value="BRANCHED-CHAIN AMINO ACID TRANSPORT SYSTEM PERMEASE PROTEIN LIVH"/>
    <property type="match status" value="1"/>
</dbReference>
<keyword evidence="7 9" id="KW-0472">Membrane</keyword>
<feature type="transmembrane region" description="Helical" evidence="9">
    <location>
        <begin position="139"/>
        <end position="164"/>
    </location>
</feature>
<dbReference type="InterPro" id="IPR001851">
    <property type="entry name" value="ABC_transp_permease"/>
</dbReference>
<dbReference type="CDD" id="cd06582">
    <property type="entry name" value="TM_PBP1_LivH_like"/>
    <property type="match status" value="1"/>
</dbReference>
<feature type="transmembrane region" description="Helical" evidence="9">
    <location>
        <begin position="192"/>
        <end position="214"/>
    </location>
</feature>
<feature type="transmembrane region" description="Helical" evidence="9">
    <location>
        <begin position="226"/>
        <end position="255"/>
    </location>
</feature>
<feature type="transmembrane region" description="Helical" evidence="9">
    <location>
        <begin position="267"/>
        <end position="288"/>
    </location>
</feature>
<dbReference type="GO" id="GO:0006865">
    <property type="term" value="P:amino acid transport"/>
    <property type="evidence" value="ECO:0007669"/>
    <property type="project" value="UniProtKB-KW"/>
</dbReference>
<dbReference type="AlphaFoldDB" id="A0AAP2G883"/>
<dbReference type="GO" id="GO:0005886">
    <property type="term" value="C:plasma membrane"/>
    <property type="evidence" value="ECO:0007669"/>
    <property type="project" value="UniProtKB-SubCell"/>
</dbReference>
<evidence type="ECO:0000256" key="1">
    <source>
        <dbReference type="ARBA" id="ARBA00004651"/>
    </source>
</evidence>
<evidence type="ECO:0000313" key="10">
    <source>
        <dbReference type="EMBL" id="MBT0957224.1"/>
    </source>
</evidence>
<organism evidence="10 11">
    <name type="scientific">Harenicola maris</name>
    <dbReference type="NCBI Taxonomy" id="2841044"/>
    <lineage>
        <taxon>Bacteria</taxon>
        <taxon>Pseudomonadati</taxon>
        <taxon>Pseudomonadota</taxon>
        <taxon>Alphaproteobacteria</taxon>
        <taxon>Rhodobacterales</taxon>
        <taxon>Paracoccaceae</taxon>
        <taxon>Harenicola</taxon>
    </lineage>
</organism>
<gene>
    <name evidence="10" type="ORF">IV417_07500</name>
</gene>
<evidence type="ECO:0000256" key="7">
    <source>
        <dbReference type="ARBA" id="ARBA00023136"/>
    </source>
</evidence>
<evidence type="ECO:0000256" key="8">
    <source>
        <dbReference type="ARBA" id="ARBA00037998"/>
    </source>
</evidence>
<dbReference type="Pfam" id="PF02653">
    <property type="entry name" value="BPD_transp_2"/>
    <property type="match status" value="1"/>
</dbReference>
<dbReference type="InterPro" id="IPR052157">
    <property type="entry name" value="BCAA_transport_permease"/>
</dbReference>
<accession>A0AAP2G883</accession>
<sequence length="298" mass="31900">MDVLQQLISGLMLGSLYALLAVAFTLVIGVLNFLNFSIPGIFMMGGMISWGLMSQTNMVWWLAMAIALAACVVASLLVERFTYRFMKMRFGDATEHATPLVSSLGFLILFQGLVLIKWGPEMQYFPSPWQDPNLRIGELVIGLPQLASLILALVLVGGLSLLLARTGLGRAIRAIAESPDTAAMLGIRVNRIVPAVFIISGLLAGLAGVLFSLNYLQASPRMGDEIATLAISAMVLGGLGSVWGAVIGGLFLGLVQVMVIQFFGAEFLRAILWGLLLVIIVVRPQGVFGGSKISKGKF</sequence>
<feature type="transmembrane region" description="Helical" evidence="9">
    <location>
        <begin position="6"/>
        <end position="26"/>
    </location>
</feature>
<comment type="similarity">
    <text evidence="8">Belongs to the binding-protein-dependent transport system permease family. LivHM subfamily.</text>
</comment>